<dbReference type="SUPFAM" id="SSF46955">
    <property type="entry name" value="Putative DNA-binding domain"/>
    <property type="match status" value="1"/>
</dbReference>
<reference evidence="1 2" key="1">
    <citation type="submission" date="2019-05" db="EMBL/GenBank/DDBJ databases">
        <authorList>
            <person name="Zhang J.-Y."/>
            <person name="Feg X."/>
            <person name="Du Z.-J."/>
        </authorList>
    </citation>
    <scope>NUCLEOTIDE SEQUENCE [LARGE SCALE GENOMIC DNA]</scope>
    <source>
        <strain evidence="1 2">RZ26</strain>
    </source>
</reference>
<dbReference type="PANTHER" id="PTHR34585:SF22">
    <property type="entry name" value="HELIX-TURN-HELIX DOMAIN-CONTAINING PROTEIN"/>
    <property type="match status" value="1"/>
</dbReference>
<gene>
    <name evidence="1" type="ORF">FEE95_14440</name>
</gene>
<evidence type="ECO:0000313" key="1">
    <source>
        <dbReference type="EMBL" id="TMM55848.1"/>
    </source>
</evidence>
<dbReference type="AlphaFoldDB" id="A0A5S3PN04"/>
<accession>A0A5S3PN04</accession>
<name>A0A5S3PN04_9FLAO</name>
<dbReference type="PANTHER" id="PTHR34585">
    <property type="match status" value="1"/>
</dbReference>
<sequence length="95" mass="10858">MAANIITTEDLEEFRIKLLNEIKELLATHGRVGIDHWIKSGQVMNKLEISPGTLQNFRINGTIPFSKLGGIIYYDEEKINEILENNEIDFKRNAA</sequence>
<dbReference type="Proteomes" id="UP000310314">
    <property type="component" value="Unassembled WGS sequence"/>
</dbReference>
<proteinExistence type="predicted"/>
<evidence type="ECO:0000313" key="2">
    <source>
        <dbReference type="Proteomes" id="UP000310314"/>
    </source>
</evidence>
<dbReference type="RefSeq" id="WP_138658717.1">
    <property type="nucleotide sequence ID" value="NZ_VATY01000003.1"/>
</dbReference>
<dbReference type="InterPro" id="IPR009061">
    <property type="entry name" value="DNA-bd_dom_put_sf"/>
</dbReference>
<keyword evidence="2" id="KW-1185">Reference proteome</keyword>
<dbReference type="OrthoDB" id="1524679at2"/>
<dbReference type="EMBL" id="VATY01000003">
    <property type="protein sequence ID" value="TMM55848.1"/>
    <property type="molecule type" value="Genomic_DNA"/>
</dbReference>
<protein>
    <submittedName>
        <fullName evidence="1">Helix-turn-helix domain-containing protein</fullName>
    </submittedName>
</protein>
<comment type="caution">
    <text evidence="1">The sequence shown here is derived from an EMBL/GenBank/DDBJ whole genome shotgun (WGS) entry which is preliminary data.</text>
</comment>
<organism evidence="1 2">
    <name type="scientific">Maribacter algarum</name>
    <name type="common">ex Zhang et al. 2020</name>
    <dbReference type="NCBI Taxonomy" id="2578118"/>
    <lineage>
        <taxon>Bacteria</taxon>
        <taxon>Pseudomonadati</taxon>
        <taxon>Bacteroidota</taxon>
        <taxon>Flavobacteriia</taxon>
        <taxon>Flavobacteriales</taxon>
        <taxon>Flavobacteriaceae</taxon>
        <taxon>Maribacter</taxon>
    </lineage>
</organism>